<proteinExistence type="inferred from homology"/>
<keyword evidence="8" id="KW-0804">Transcription</keyword>
<evidence type="ECO:0000256" key="4">
    <source>
        <dbReference type="ARBA" id="ARBA00022771"/>
    </source>
</evidence>
<reference evidence="13" key="1">
    <citation type="submission" date="2023-08" db="EMBL/GenBank/DDBJ databases">
        <title>A de novo genome assembly of Solanum verrucosum Schlechtendal, a Mexican diploid species geographically isolated from the other diploid A-genome species in potato relatives.</title>
        <authorList>
            <person name="Hosaka K."/>
        </authorList>
    </citation>
    <scope>NUCLEOTIDE SEQUENCE</scope>
    <source>
        <tissue evidence="13">Young leaves</tissue>
    </source>
</reference>
<dbReference type="InterPro" id="IPR033599">
    <property type="entry name" value="TAF1B/Rrn7"/>
</dbReference>
<evidence type="ECO:0000256" key="7">
    <source>
        <dbReference type="ARBA" id="ARBA00023125"/>
    </source>
</evidence>
<keyword evidence="14" id="KW-1185">Reference proteome</keyword>
<dbReference type="EMBL" id="CP133622">
    <property type="protein sequence ID" value="WMV56211.1"/>
    <property type="molecule type" value="Genomic_DNA"/>
</dbReference>
<organism evidence="13 14">
    <name type="scientific">Solanum verrucosum</name>
    <dbReference type="NCBI Taxonomy" id="315347"/>
    <lineage>
        <taxon>Eukaryota</taxon>
        <taxon>Viridiplantae</taxon>
        <taxon>Streptophyta</taxon>
        <taxon>Embryophyta</taxon>
        <taxon>Tracheophyta</taxon>
        <taxon>Spermatophyta</taxon>
        <taxon>Magnoliopsida</taxon>
        <taxon>eudicotyledons</taxon>
        <taxon>Gunneridae</taxon>
        <taxon>Pentapetalae</taxon>
        <taxon>asterids</taxon>
        <taxon>lamiids</taxon>
        <taxon>Solanales</taxon>
        <taxon>Solanaceae</taxon>
        <taxon>Solanoideae</taxon>
        <taxon>Solaneae</taxon>
        <taxon>Solanum</taxon>
    </lineage>
</organism>
<keyword evidence="6" id="KW-0805">Transcription regulation</keyword>
<evidence type="ECO:0000313" key="14">
    <source>
        <dbReference type="Proteomes" id="UP001234989"/>
    </source>
</evidence>
<dbReference type="Pfam" id="PF11781">
    <property type="entry name" value="Zn_ribbon_RRN7"/>
    <property type="match status" value="1"/>
</dbReference>
<dbReference type="InterPro" id="IPR021752">
    <property type="entry name" value="TF_Rrn7_Zf"/>
</dbReference>
<keyword evidence="5" id="KW-0862">Zinc</keyword>
<dbReference type="PANTHER" id="PTHR31576">
    <property type="entry name" value="TATA BOX-BINDING PROTEIN-ASSOCIATED FACTOR RNA POLYMERASE I SUBUNIT B"/>
    <property type="match status" value="1"/>
</dbReference>
<dbReference type="Pfam" id="PF20645">
    <property type="entry name" value="Rrn7_cyclin_C"/>
    <property type="match status" value="1"/>
</dbReference>
<keyword evidence="3" id="KW-0479">Metal-binding</keyword>
<evidence type="ECO:0000256" key="10">
    <source>
        <dbReference type="SAM" id="MobiDB-lite"/>
    </source>
</evidence>
<dbReference type="GO" id="GO:0008270">
    <property type="term" value="F:zinc ion binding"/>
    <property type="evidence" value="ECO:0007669"/>
    <property type="project" value="UniProtKB-KW"/>
</dbReference>
<keyword evidence="7" id="KW-0238">DNA-binding</keyword>
<evidence type="ECO:0008006" key="15">
    <source>
        <dbReference type="Google" id="ProtNLM"/>
    </source>
</evidence>
<evidence type="ECO:0000259" key="11">
    <source>
        <dbReference type="Pfam" id="PF11781"/>
    </source>
</evidence>
<keyword evidence="9" id="KW-0539">Nucleus</keyword>
<evidence type="ECO:0000256" key="2">
    <source>
        <dbReference type="ARBA" id="ARBA00006899"/>
    </source>
</evidence>
<feature type="region of interest" description="Disordered" evidence="10">
    <location>
        <begin position="531"/>
        <end position="557"/>
    </location>
</feature>
<evidence type="ECO:0000313" key="13">
    <source>
        <dbReference type="EMBL" id="WMV56211.1"/>
    </source>
</evidence>
<evidence type="ECO:0000256" key="5">
    <source>
        <dbReference type="ARBA" id="ARBA00022833"/>
    </source>
</evidence>
<feature type="domain" description="RRN7-type" evidence="11">
    <location>
        <begin position="8"/>
        <end position="34"/>
    </location>
</feature>
<dbReference type="Proteomes" id="UP001234989">
    <property type="component" value="Chromosome 11"/>
</dbReference>
<dbReference type="GO" id="GO:0070860">
    <property type="term" value="C:RNA polymerase I core factor complex"/>
    <property type="evidence" value="ECO:0007669"/>
    <property type="project" value="InterPro"/>
</dbReference>
<dbReference type="AlphaFoldDB" id="A0AAF0V3K1"/>
<dbReference type="InterPro" id="IPR048538">
    <property type="entry name" value="Rrn7_cyclin_C"/>
</dbReference>
<evidence type="ECO:0000256" key="1">
    <source>
        <dbReference type="ARBA" id="ARBA00004604"/>
    </source>
</evidence>
<evidence type="ECO:0000256" key="6">
    <source>
        <dbReference type="ARBA" id="ARBA00023015"/>
    </source>
</evidence>
<evidence type="ECO:0000259" key="12">
    <source>
        <dbReference type="Pfam" id="PF20645"/>
    </source>
</evidence>
<dbReference type="GO" id="GO:0042790">
    <property type="term" value="P:nucleolar large rRNA transcription by RNA polymerase I"/>
    <property type="evidence" value="ECO:0007669"/>
    <property type="project" value="TreeGrafter"/>
</dbReference>
<protein>
    <recommendedName>
        <fullName evidence="15">RRN7-type domain-containing protein</fullName>
    </recommendedName>
</protein>
<gene>
    <name evidence="13" type="ORF">MTR67_049596</name>
</gene>
<feature type="domain" description="Rrn7/TAF1B C-terminal cyclin" evidence="12">
    <location>
        <begin position="313"/>
        <end position="400"/>
    </location>
</feature>
<evidence type="ECO:0000256" key="9">
    <source>
        <dbReference type="ARBA" id="ARBA00023242"/>
    </source>
</evidence>
<dbReference type="PANTHER" id="PTHR31576:SF2">
    <property type="entry name" value="TATA BOX-BINDING PROTEIN-ASSOCIATED FACTOR RNA POLYMERASE I SUBUNIT B"/>
    <property type="match status" value="1"/>
</dbReference>
<sequence>MTEKIQRCCEVCGNLSFDDGGDGFFYCTRCGSQAVDIMDTGVDDDDLFNVDGGMYSTSQRRQYCQVSQPVPISQVQLSQHLETLKTFDDYDERNGDDGVGPAVPSDFGSSQISLTYTDYYSEIRLRYVMGLQAMIQMQCKTLVEKFNVSPLIVGLAGPIWLRFLAHENVLSDEWADNVIHESESQTQGGYIYEKLLNHILWLSGKVGEIELSQPTGSQKTEPHNLIGKRAVTIWHKSLRNLIPLPCSLAISFLVCHVAREAILPTDILKWTLEGKLPYFAAFLEIEKQLGPPTRSCPISTSRMFRPIRTVTLQKLESLAASIARKIGLELPSVNFHAIAARYLKHLSLPVEKILPQACQVYEWSMPPELYLSDNDSRLPSRVCVMSILIVTMRILYDLNGGKWELISSCSNNLVSAVENGAGECGFSCNARGAVTEEDSASRDSDPHDSTSVLSKKSNYDASKLLKILEEKYNELSDTYDFSKDLQSYLLYCKNVVFAGLEPAYDDHEEERIIEDFWDFYQSHKADKASEDRKTDSHTCNHFHHSGSRHGSNSTTKENENFGDDGCKCKLSRDDGDSNAALRQLKADMNENRFVYIPPRKNVKKKDGYIRYARKKDGAYLYAVHADYYILLRSCAKVAQVDVRTMHVGVLAFEKRLEMLEKRIDFCLCKRIPDDFCEFCHD</sequence>
<evidence type="ECO:0000256" key="3">
    <source>
        <dbReference type="ARBA" id="ARBA00022723"/>
    </source>
</evidence>
<comment type="similarity">
    <text evidence="2">Belongs to the RRN7/TAF1B family.</text>
</comment>
<accession>A0AAF0V3K1</accession>
<evidence type="ECO:0000256" key="8">
    <source>
        <dbReference type="ARBA" id="ARBA00023163"/>
    </source>
</evidence>
<dbReference type="GO" id="GO:0001164">
    <property type="term" value="F:RNA polymerase I core promoter sequence-specific DNA binding"/>
    <property type="evidence" value="ECO:0007669"/>
    <property type="project" value="InterPro"/>
</dbReference>
<name>A0AAF0V3K1_SOLVR</name>
<comment type="subcellular location">
    <subcellularLocation>
        <location evidence="1">Nucleus</location>
        <location evidence="1">Nucleolus</location>
    </subcellularLocation>
</comment>
<keyword evidence="4" id="KW-0863">Zinc-finger</keyword>